<sequence length="451" mass="51279">MKVITDLHLHSKYSRAVSASMTLANISRWAEKKGIDIVGTGDFTQPMWFKEIESQLYEVSDGIYKLKESDDKTLFLLTTELSCIYSHNSKGRRIHFLVFFPKISDVKRFNSTLLQRGINLFSDGRPILGMSLIEVSKIALETNDKAIVIPAHAWTPWYGFYGSMSGYESLKEAFNDLEKNIPAIETGLSSDPAMNWRMDELKEKQIVSFGDAHSLQKLGREATVFELSGVSYENVRYALNQSLVFNRQKTGKLQSENKQKRSDNRIAYTIEFYPEEGKYHYTGHRDCKVSYSPNEARKKGVICPICGRKMTIGVMSRVEALAKSDIEVDSTLDRYKVRWIKQKMGRRPPFVMLVPLLEIIAESYGLGISAKKVEEFYETLISNSGSEFKILLETDLDDLKGVADFKVIEGIKKVRMGDIIIKPGYDGVFGTVKIWKEGKELKVGLNQESLF</sequence>
<reference evidence="1 2" key="1">
    <citation type="journal article" date="2016" name="Nat. Commun.">
        <title>Thousands of microbial genomes shed light on interconnected biogeochemical processes in an aquifer system.</title>
        <authorList>
            <person name="Anantharaman K."/>
            <person name="Brown C.T."/>
            <person name="Hug L.A."/>
            <person name="Sharon I."/>
            <person name="Castelle C.J."/>
            <person name="Probst A.J."/>
            <person name="Thomas B.C."/>
            <person name="Singh A."/>
            <person name="Wilkins M.J."/>
            <person name="Karaoz U."/>
            <person name="Brodie E.L."/>
            <person name="Williams K.H."/>
            <person name="Hubbard S.S."/>
            <person name="Banfield J.F."/>
        </authorList>
    </citation>
    <scope>NUCLEOTIDE SEQUENCE [LARGE SCALE GENOMIC DNA]</scope>
</reference>
<dbReference type="PANTHER" id="PTHR40084">
    <property type="entry name" value="PHOSPHOHYDROLASE, PHP FAMILY"/>
    <property type="match status" value="1"/>
</dbReference>
<protein>
    <recommendedName>
        <fullName evidence="3">DNA helicase UvrD</fullName>
    </recommendedName>
</protein>
<evidence type="ECO:0008006" key="3">
    <source>
        <dbReference type="Google" id="ProtNLM"/>
    </source>
</evidence>
<evidence type="ECO:0000313" key="1">
    <source>
        <dbReference type="EMBL" id="OGM59983.1"/>
    </source>
</evidence>
<dbReference type="STRING" id="1802517.A2892_03740"/>
<dbReference type="CDD" id="cd19067">
    <property type="entry name" value="PfuEndoQ-like"/>
    <property type="match status" value="1"/>
</dbReference>
<dbReference type="AlphaFoldDB" id="A0A1F8B7H4"/>
<evidence type="ECO:0000313" key="2">
    <source>
        <dbReference type="Proteomes" id="UP000176404"/>
    </source>
</evidence>
<gene>
    <name evidence="1" type="ORF">A2892_03740</name>
</gene>
<dbReference type="Proteomes" id="UP000176404">
    <property type="component" value="Unassembled WGS sequence"/>
</dbReference>
<dbReference type="PANTHER" id="PTHR40084:SF1">
    <property type="entry name" value="PHOSPHOTRANSFERASE"/>
    <property type="match status" value="1"/>
</dbReference>
<dbReference type="Gene3D" id="3.20.20.140">
    <property type="entry name" value="Metal-dependent hydrolases"/>
    <property type="match status" value="1"/>
</dbReference>
<dbReference type="InterPro" id="IPR016195">
    <property type="entry name" value="Pol/histidinol_Pase-like"/>
</dbReference>
<comment type="caution">
    <text evidence="1">The sequence shown here is derived from an EMBL/GenBank/DDBJ whole genome shotgun (WGS) entry which is preliminary data.</text>
</comment>
<dbReference type="SUPFAM" id="SSF89550">
    <property type="entry name" value="PHP domain-like"/>
    <property type="match status" value="1"/>
</dbReference>
<name>A0A1F8B7H4_9BACT</name>
<dbReference type="EMBL" id="MGHD01000010">
    <property type="protein sequence ID" value="OGM59983.1"/>
    <property type="molecule type" value="Genomic_DNA"/>
</dbReference>
<organism evidence="1 2">
    <name type="scientific">Candidatus Woesebacteria bacterium RIFCSPLOWO2_01_FULL_39_10b</name>
    <dbReference type="NCBI Taxonomy" id="1802517"/>
    <lineage>
        <taxon>Bacteria</taxon>
        <taxon>Candidatus Woeseibacteriota</taxon>
    </lineage>
</organism>
<accession>A0A1F8B7H4</accession>
<proteinExistence type="predicted"/>